<keyword evidence="3" id="KW-1185">Reference proteome</keyword>
<dbReference type="GO" id="GO:0016020">
    <property type="term" value="C:membrane"/>
    <property type="evidence" value="ECO:0007669"/>
    <property type="project" value="TreeGrafter"/>
</dbReference>
<comment type="caution">
    <text evidence="2">The sequence shown here is derived from an EMBL/GenBank/DDBJ whole genome shotgun (WGS) entry which is preliminary data.</text>
</comment>
<dbReference type="OrthoDB" id="545688at2759"/>
<dbReference type="PANTHER" id="PTHR12393">
    <property type="entry name" value="SPHINGOMYELIN PHOSPHODIESTERASE RELATED"/>
    <property type="match status" value="1"/>
</dbReference>
<feature type="region of interest" description="Disordered" evidence="1">
    <location>
        <begin position="747"/>
        <end position="776"/>
    </location>
</feature>
<name>A0A835XDN1_9CHLO</name>
<evidence type="ECO:0000313" key="2">
    <source>
        <dbReference type="EMBL" id="KAG2482567.1"/>
    </source>
</evidence>
<accession>A0A835XDN1</accession>
<dbReference type="GO" id="GO:0004620">
    <property type="term" value="F:phospholipase activity"/>
    <property type="evidence" value="ECO:0007669"/>
    <property type="project" value="TreeGrafter"/>
</dbReference>
<proteinExistence type="predicted"/>
<evidence type="ECO:0000256" key="1">
    <source>
        <dbReference type="SAM" id="MobiDB-lite"/>
    </source>
</evidence>
<dbReference type="PANTHER" id="PTHR12393:SF6">
    <property type="entry name" value="SPHINGOMYELIN PHOSPHODIESTERASE 2"/>
    <property type="match status" value="1"/>
</dbReference>
<feature type="compositionally biased region" description="Gly residues" evidence="1">
    <location>
        <begin position="747"/>
        <end position="766"/>
    </location>
</feature>
<dbReference type="GO" id="GO:0046513">
    <property type="term" value="P:ceramide biosynthetic process"/>
    <property type="evidence" value="ECO:0007669"/>
    <property type="project" value="TreeGrafter"/>
</dbReference>
<dbReference type="GO" id="GO:0071944">
    <property type="term" value="C:cell periphery"/>
    <property type="evidence" value="ECO:0007669"/>
    <property type="project" value="TreeGrafter"/>
</dbReference>
<gene>
    <name evidence="2" type="ORF">HYH03_018492</name>
</gene>
<protein>
    <submittedName>
        <fullName evidence="2">Uncharacterized protein</fullName>
    </submittedName>
</protein>
<dbReference type="Proteomes" id="UP000612055">
    <property type="component" value="Unassembled WGS sequence"/>
</dbReference>
<evidence type="ECO:0000313" key="3">
    <source>
        <dbReference type="Proteomes" id="UP000612055"/>
    </source>
</evidence>
<feature type="region of interest" description="Disordered" evidence="1">
    <location>
        <begin position="806"/>
        <end position="826"/>
    </location>
</feature>
<dbReference type="EMBL" id="JAEHOE010000213">
    <property type="protein sequence ID" value="KAG2482567.1"/>
    <property type="molecule type" value="Genomic_DNA"/>
</dbReference>
<reference evidence="2" key="1">
    <citation type="journal article" date="2020" name="bioRxiv">
        <title>Comparative genomics of Chlamydomonas.</title>
        <authorList>
            <person name="Craig R.J."/>
            <person name="Hasan A.R."/>
            <person name="Ness R.W."/>
            <person name="Keightley P.D."/>
        </authorList>
    </citation>
    <scope>NUCLEOTIDE SEQUENCE</scope>
    <source>
        <strain evidence="2">CCAP 11/70</strain>
    </source>
</reference>
<organism evidence="2 3">
    <name type="scientific">Edaphochlamys debaryana</name>
    <dbReference type="NCBI Taxonomy" id="47281"/>
    <lineage>
        <taxon>Eukaryota</taxon>
        <taxon>Viridiplantae</taxon>
        <taxon>Chlorophyta</taxon>
        <taxon>core chlorophytes</taxon>
        <taxon>Chlorophyceae</taxon>
        <taxon>CS clade</taxon>
        <taxon>Chlamydomonadales</taxon>
        <taxon>Chlamydomonadales incertae sedis</taxon>
        <taxon>Edaphochlamys</taxon>
    </lineage>
</organism>
<dbReference type="AlphaFoldDB" id="A0A835XDN1"/>
<dbReference type="GO" id="GO:0030149">
    <property type="term" value="P:sphingolipid catabolic process"/>
    <property type="evidence" value="ECO:0007669"/>
    <property type="project" value="TreeGrafter"/>
</dbReference>
<sequence>MAGEIEDLRGGPDDAAHVGSASWGSLPAELVQRIAAYVPSCSDVACGLRLVNKATAKALPAADWGRCYLSDAVPEPAFAARWGRPGAISSLSLAQRYELLRLVAASGSVANLRLALEMAQCPPPDGVLAAAAFGGHLEVCKFLAERFYLSSGGAERTRRRWCWREVEAAAAAPEGRGAKVLHWAEPLGLMTGERLVAAAAAADNGDLVAWALDRGTPRLEREVGSQLALVTALLETRGRRGITFLQGSHRLVFAAAPSARWGHVALLDSVLTRHEAAQERHRQLWMAVAAVEGRPAEAAAEAWLRRGRHECERGLGPQVMVAAAEGCSLPTLMDLYGRLFNGGNPGDGVVNAFTAQWVDRAVAAAAASPTPDWREKVEWLASIQAPRWPELAAERARLLPDAPLRTASLASLGYPTSAAAAVEAICSGDRARSRPLDLVLLRSGSMCGGITFGSGLAAGSRNPRDGSRAPSGVGPDEIDIGLLRMWLAEEVREAAGGGCTAGGTAVDLNAPIAAMGAAVTARRVLGLAARGCTAGLQALADAAAGGAAAVAGGAWAQEAAVRAARGGRPGHLEALKWLEAARRAGGCDSLLSPAVFAAAAGSGGEAAAAAVRWLGAAGCAMTPAAWEAAAAGGSAEVLDACRVLGCPRPLQARRVTRAAIRNADLATLRALHGMGFSIDWAAATEAAQELALPALAEWANAQRWWGLRPLLALQARAAAAHQGRARGGGGGGGAGGVGVGVGGGGGGGGASGSGRGQGAAGAGAAGRRGRARRAWDRVRSRLGRTLGGRGREALGSGALVGTRVGDGGSPGAGATSAGGAAGCGGSGGTEPRVVAAAEGLECLPPSRARGAAVGGKGDRGPGAWLHSALGCLHG</sequence>
<dbReference type="GO" id="GO:0005783">
    <property type="term" value="C:endoplasmic reticulum"/>
    <property type="evidence" value="ECO:0007669"/>
    <property type="project" value="TreeGrafter"/>
</dbReference>